<dbReference type="Gramene" id="A03p45310.2_BraZ1">
    <property type="protein sequence ID" value="A03p45310.2_BraZ1.CDS"/>
    <property type="gene ID" value="A03g45310.2_BraZ1"/>
</dbReference>
<protein>
    <submittedName>
        <fullName evidence="1">Uncharacterized protein</fullName>
    </submittedName>
</protein>
<dbReference type="Proteomes" id="UP000694005">
    <property type="component" value="Chromosome A03"/>
</dbReference>
<feature type="non-terminal residue" evidence="1">
    <location>
        <position position="53"/>
    </location>
</feature>
<accession>A0A8D9GLX6</accession>
<feature type="non-terminal residue" evidence="1">
    <location>
        <position position="1"/>
    </location>
</feature>
<proteinExistence type="predicted"/>
<dbReference type="AlphaFoldDB" id="A0A8D9GLX6"/>
<dbReference type="EMBL" id="LS974619">
    <property type="protein sequence ID" value="CAG7883188.1"/>
    <property type="molecule type" value="Genomic_DNA"/>
</dbReference>
<organism evidence="1 2">
    <name type="scientific">Brassica campestris</name>
    <name type="common">Field mustard</name>
    <dbReference type="NCBI Taxonomy" id="3711"/>
    <lineage>
        <taxon>Eukaryota</taxon>
        <taxon>Viridiplantae</taxon>
        <taxon>Streptophyta</taxon>
        <taxon>Embryophyta</taxon>
        <taxon>Tracheophyta</taxon>
        <taxon>Spermatophyta</taxon>
        <taxon>Magnoliopsida</taxon>
        <taxon>eudicotyledons</taxon>
        <taxon>Gunneridae</taxon>
        <taxon>Pentapetalae</taxon>
        <taxon>rosids</taxon>
        <taxon>malvids</taxon>
        <taxon>Brassicales</taxon>
        <taxon>Brassicaceae</taxon>
        <taxon>Brassiceae</taxon>
        <taxon>Brassica</taxon>
    </lineage>
</organism>
<evidence type="ECO:0000313" key="2">
    <source>
        <dbReference type="Proteomes" id="UP000694005"/>
    </source>
</evidence>
<reference evidence="1 2" key="1">
    <citation type="submission" date="2021-07" db="EMBL/GenBank/DDBJ databases">
        <authorList>
            <consortium name="Genoscope - CEA"/>
            <person name="William W."/>
        </authorList>
    </citation>
    <scope>NUCLEOTIDE SEQUENCE [LARGE SCALE GENOMIC DNA]</scope>
</reference>
<name>A0A8D9GLX6_BRACM</name>
<gene>
    <name evidence="1" type="ORF">BRAPAZ1V2_A03P45310.2</name>
</gene>
<sequence length="53" mass="5727">VTISRSDSAFGQWHLAPAVALDTAYDKAEEDKAEDSAALPYRQMVASLSLMAK</sequence>
<evidence type="ECO:0000313" key="1">
    <source>
        <dbReference type="EMBL" id="CAG7883188.1"/>
    </source>
</evidence>